<evidence type="ECO:0000256" key="1">
    <source>
        <dbReference type="SAM" id="MobiDB-lite"/>
    </source>
</evidence>
<keyword evidence="3" id="KW-1185">Reference proteome</keyword>
<name>A0ABV5X5G5_9MICO</name>
<accession>A0ABV5X5G5</accession>
<reference evidence="2 3" key="1">
    <citation type="submission" date="2024-09" db="EMBL/GenBank/DDBJ databases">
        <authorList>
            <person name="Sun Q."/>
            <person name="Mori K."/>
        </authorList>
    </citation>
    <scope>NUCLEOTIDE SEQUENCE [LARGE SCALE GENOMIC DNA]</scope>
    <source>
        <strain evidence="2 3">JCM 11683</strain>
    </source>
</reference>
<organism evidence="2 3">
    <name type="scientific">Brevibacterium otitidis</name>
    <dbReference type="NCBI Taxonomy" id="53364"/>
    <lineage>
        <taxon>Bacteria</taxon>
        <taxon>Bacillati</taxon>
        <taxon>Actinomycetota</taxon>
        <taxon>Actinomycetes</taxon>
        <taxon>Micrococcales</taxon>
        <taxon>Brevibacteriaceae</taxon>
        <taxon>Brevibacterium</taxon>
    </lineage>
</organism>
<comment type="caution">
    <text evidence="2">The sequence shown here is derived from an EMBL/GenBank/DDBJ whole genome shotgun (WGS) entry which is preliminary data.</text>
</comment>
<evidence type="ECO:0000313" key="2">
    <source>
        <dbReference type="EMBL" id="MFB9777701.1"/>
    </source>
</evidence>
<proteinExistence type="predicted"/>
<evidence type="ECO:0008006" key="4">
    <source>
        <dbReference type="Google" id="ProtNLM"/>
    </source>
</evidence>
<feature type="region of interest" description="Disordered" evidence="1">
    <location>
        <begin position="1"/>
        <end position="27"/>
    </location>
</feature>
<protein>
    <recommendedName>
        <fullName evidence="4">ATP/GTP-binding protein</fullName>
    </recommendedName>
</protein>
<evidence type="ECO:0000313" key="3">
    <source>
        <dbReference type="Proteomes" id="UP001589707"/>
    </source>
</evidence>
<sequence length="98" mass="10833">MPRSSSSRRANKWSRPHRELGASLQSIPQATEGADGTWIVQQVRGSASGKVYTCPGCLQDLPAHIAHIVAWRSDDEFGFDTGVGSRRHWHTGCFRSRA</sequence>
<dbReference type="EMBL" id="JBHMAU010000128">
    <property type="protein sequence ID" value="MFB9777701.1"/>
    <property type="molecule type" value="Genomic_DNA"/>
</dbReference>
<dbReference type="RefSeq" id="WP_376841682.1">
    <property type="nucleotide sequence ID" value="NZ_JBHMAU010000128.1"/>
</dbReference>
<dbReference type="Proteomes" id="UP001589707">
    <property type="component" value="Unassembled WGS sequence"/>
</dbReference>
<gene>
    <name evidence="2" type="ORF">ACFFN1_15090</name>
</gene>